<dbReference type="EMBL" id="CP000696">
    <property type="protein sequence ID" value="ABQ29226.1"/>
    <property type="molecule type" value="Genomic_DNA"/>
</dbReference>
<keyword evidence="3" id="KW-1185">Reference proteome</keyword>
<name>A5FUE4_ACICJ</name>
<organism evidence="2 3">
    <name type="scientific">Acidiphilium cryptum (strain JF-5)</name>
    <dbReference type="NCBI Taxonomy" id="349163"/>
    <lineage>
        <taxon>Bacteria</taxon>
        <taxon>Pseudomonadati</taxon>
        <taxon>Pseudomonadota</taxon>
        <taxon>Alphaproteobacteria</taxon>
        <taxon>Acetobacterales</taxon>
        <taxon>Acidocellaceae</taxon>
        <taxon>Acidiphilium</taxon>
    </lineage>
</organism>
<sequence>MRRCGAHSMDCAITLVAGRFSASRETMNEIDPKRQERNKRYRTGLEERGIKAFQVVAPETAKGLFRRAAELMTRDNDPMEPRQAMRLVGGANEPELGDSAPALIAELDEARKRIAEIERQAEARRAITAQAAERHRQMLEAERDAARAAEAAEREKVQAIAMEALQAQERVGRAETVILQVKTLPGIKGRLVRWLAGDVLPD</sequence>
<protein>
    <submittedName>
        <fullName evidence="2">Uncharacterized protein</fullName>
    </submittedName>
</protein>
<keyword evidence="1" id="KW-0175">Coiled coil</keyword>
<keyword evidence="2" id="KW-0614">Plasmid</keyword>
<gene>
    <name evidence="2" type="ordered locus">Acry_3634</name>
</gene>
<geneLocation type="plasmid" evidence="2 3">
    <name>pACRY08</name>
</geneLocation>
<reference evidence="2 3" key="1">
    <citation type="submission" date="2007-05" db="EMBL/GenBank/DDBJ databases">
        <title>Complete sequence of plasmid8 pACRY08 of Acidiphilium cryptum JF-5.</title>
        <authorList>
            <consortium name="US DOE Joint Genome Institute"/>
            <person name="Copeland A."/>
            <person name="Lucas S."/>
            <person name="Lapidus A."/>
            <person name="Barry K."/>
            <person name="Detter J.C."/>
            <person name="Glavina del Rio T."/>
            <person name="Hammon N."/>
            <person name="Israni S."/>
            <person name="Dalin E."/>
            <person name="Tice H."/>
            <person name="Pitluck S."/>
            <person name="Sims D."/>
            <person name="Brettin T."/>
            <person name="Bruce D."/>
            <person name="Han C."/>
            <person name="Schmutz J."/>
            <person name="Larimer F."/>
            <person name="Land M."/>
            <person name="Hauser L."/>
            <person name="Kyrpides N."/>
            <person name="Kim E."/>
            <person name="Magnuson T."/>
            <person name="Richardson P."/>
        </authorList>
    </citation>
    <scope>NUCLEOTIDE SEQUENCE [LARGE SCALE GENOMIC DNA]</scope>
    <source>
        <strain evidence="3">JF-5</strain>
        <plasmid evidence="3">Plasmid pACRY08</plasmid>
    </source>
</reference>
<dbReference type="Proteomes" id="UP000000245">
    <property type="component" value="Plasmid pACRY08"/>
</dbReference>
<dbReference type="AlphaFoldDB" id="A5FUE4"/>
<accession>A5FUE4</accession>
<dbReference type="HOGENOM" id="CLU_128589_0_0_5"/>
<proteinExistence type="predicted"/>
<evidence type="ECO:0000313" key="3">
    <source>
        <dbReference type="Proteomes" id="UP000000245"/>
    </source>
</evidence>
<evidence type="ECO:0000313" key="2">
    <source>
        <dbReference type="EMBL" id="ABQ29226.1"/>
    </source>
</evidence>
<dbReference type="KEGG" id="acr:Acry_3634"/>
<evidence type="ECO:0000256" key="1">
    <source>
        <dbReference type="SAM" id="Coils"/>
    </source>
</evidence>
<feature type="coiled-coil region" evidence="1">
    <location>
        <begin position="100"/>
        <end position="158"/>
    </location>
</feature>